<dbReference type="InterPro" id="IPR003593">
    <property type="entry name" value="AAA+_ATPase"/>
</dbReference>
<dbReference type="SUPFAM" id="SSF46689">
    <property type="entry name" value="Homeodomain-like"/>
    <property type="match status" value="1"/>
</dbReference>
<keyword evidence="6" id="KW-0238">DNA-binding</keyword>
<dbReference type="InterPro" id="IPR009057">
    <property type="entry name" value="Homeodomain-like_sf"/>
</dbReference>
<dbReference type="Gene3D" id="3.40.50.300">
    <property type="entry name" value="P-loop containing nucleotide triphosphate hydrolases"/>
    <property type="match status" value="1"/>
</dbReference>
<evidence type="ECO:0000256" key="2">
    <source>
        <dbReference type="ARBA" id="ARBA00022840"/>
    </source>
</evidence>
<dbReference type="GO" id="GO:0000156">
    <property type="term" value="F:phosphorelay response regulator activity"/>
    <property type="evidence" value="ECO:0007669"/>
    <property type="project" value="InterPro"/>
</dbReference>
<evidence type="ECO:0000256" key="3">
    <source>
        <dbReference type="ARBA" id="ARBA00023015"/>
    </source>
</evidence>
<accession>A0A1N7J041</accession>
<dbReference type="Pfam" id="PF25601">
    <property type="entry name" value="AAA_lid_14"/>
    <property type="match status" value="1"/>
</dbReference>
<dbReference type="GO" id="GO:0005524">
    <property type="term" value="F:ATP binding"/>
    <property type="evidence" value="ECO:0007669"/>
    <property type="project" value="UniProtKB-KW"/>
</dbReference>
<protein>
    <submittedName>
        <fullName evidence="6">Transcriptional regulator containing PAS, AAA-type ATPase, and DNA-binding Fis domains</fullName>
    </submittedName>
</protein>
<dbReference type="AlphaFoldDB" id="A0A1N7J041"/>
<dbReference type="EMBL" id="FTOD01000001">
    <property type="protein sequence ID" value="SIS42616.1"/>
    <property type="molecule type" value="Genomic_DNA"/>
</dbReference>
<dbReference type="SUPFAM" id="SSF52540">
    <property type="entry name" value="P-loop containing nucleoside triphosphate hydrolases"/>
    <property type="match status" value="1"/>
</dbReference>
<proteinExistence type="predicted"/>
<dbReference type="Gene3D" id="1.10.10.60">
    <property type="entry name" value="Homeodomain-like"/>
    <property type="match status" value="1"/>
</dbReference>
<dbReference type="Gene3D" id="1.10.8.60">
    <property type="match status" value="1"/>
</dbReference>
<dbReference type="PRINTS" id="PR01590">
    <property type="entry name" value="HTHFIS"/>
</dbReference>
<keyword evidence="4" id="KW-0804">Transcription</keyword>
<gene>
    <name evidence="6" type="ORF">SAMN05421790_101562</name>
</gene>
<dbReference type="Proteomes" id="UP000186795">
    <property type="component" value="Unassembled WGS sequence"/>
</dbReference>
<evidence type="ECO:0000259" key="5">
    <source>
        <dbReference type="PROSITE" id="PS50045"/>
    </source>
</evidence>
<evidence type="ECO:0000256" key="1">
    <source>
        <dbReference type="ARBA" id="ARBA00022741"/>
    </source>
</evidence>
<dbReference type="InterPro" id="IPR002078">
    <property type="entry name" value="Sigma_54_int"/>
</dbReference>
<reference evidence="7" key="1">
    <citation type="submission" date="2017-01" db="EMBL/GenBank/DDBJ databases">
        <authorList>
            <person name="Varghese N."/>
            <person name="Submissions S."/>
        </authorList>
    </citation>
    <scope>NUCLEOTIDE SEQUENCE [LARGE SCALE GENOMIC DNA]</scope>
    <source>
        <strain evidence="7">DSM 45196</strain>
    </source>
</reference>
<dbReference type="GO" id="GO:0006355">
    <property type="term" value="P:regulation of DNA-templated transcription"/>
    <property type="evidence" value="ECO:0007669"/>
    <property type="project" value="InterPro"/>
</dbReference>
<evidence type="ECO:0000313" key="6">
    <source>
        <dbReference type="EMBL" id="SIS42616.1"/>
    </source>
</evidence>
<dbReference type="PROSITE" id="PS50045">
    <property type="entry name" value="SIGMA54_INTERACT_4"/>
    <property type="match status" value="1"/>
</dbReference>
<dbReference type="Gene3D" id="3.40.50.10660">
    <property type="entry name" value="PrpR receptor domain-like"/>
    <property type="match status" value="1"/>
</dbReference>
<dbReference type="Pfam" id="PF06506">
    <property type="entry name" value="PrpR_N"/>
    <property type="match status" value="1"/>
</dbReference>
<organism evidence="6 7">
    <name type="scientific">Kroppenstedtia eburnea</name>
    <dbReference type="NCBI Taxonomy" id="714067"/>
    <lineage>
        <taxon>Bacteria</taxon>
        <taxon>Bacillati</taxon>
        <taxon>Bacillota</taxon>
        <taxon>Bacilli</taxon>
        <taxon>Bacillales</taxon>
        <taxon>Thermoactinomycetaceae</taxon>
        <taxon>Kroppenstedtia</taxon>
    </lineage>
</organism>
<feature type="domain" description="Sigma-54 factor interaction" evidence="5">
    <location>
        <begin position="323"/>
        <end position="513"/>
    </location>
</feature>
<evidence type="ECO:0000313" key="7">
    <source>
        <dbReference type="Proteomes" id="UP000186795"/>
    </source>
</evidence>
<keyword evidence="2" id="KW-0067">ATP-binding</keyword>
<dbReference type="SUPFAM" id="SSF159800">
    <property type="entry name" value="PrpR receptor domain-like"/>
    <property type="match status" value="1"/>
</dbReference>
<dbReference type="GO" id="GO:0043565">
    <property type="term" value="F:sequence-specific DNA binding"/>
    <property type="evidence" value="ECO:0007669"/>
    <property type="project" value="InterPro"/>
</dbReference>
<dbReference type="InterPro" id="IPR010524">
    <property type="entry name" value="Sig_transdc_resp-reg_PrpR_N"/>
</dbReference>
<keyword evidence="3" id="KW-0805">Transcription regulation</keyword>
<dbReference type="InterPro" id="IPR058031">
    <property type="entry name" value="AAA_lid_NorR"/>
</dbReference>
<dbReference type="InterPro" id="IPR027417">
    <property type="entry name" value="P-loop_NTPase"/>
</dbReference>
<keyword evidence="1" id="KW-0547">Nucleotide-binding</keyword>
<dbReference type="Pfam" id="PF00158">
    <property type="entry name" value="Sigma54_activat"/>
    <property type="match status" value="1"/>
</dbReference>
<keyword evidence="7" id="KW-1185">Reference proteome</keyword>
<dbReference type="Pfam" id="PF02954">
    <property type="entry name" value="HTH_8"/>
    <property type="match status" value="1"/>
</dbReference>
<dbReference type="Gene3D" id="3.40.50.2300">
    <property type="match status" value="1"/>
</dbReference>
<name>A0A1N7J041_9BACL</name>
<dbReference type="SMART" id="SM00382">
    <property type="entry name" value="AAA"/>
    <property type="match status" value="1"/>
</dbReference>
<sequence length="589" mass="66690">MIRRYAYNRDVLIFATDREVHRVKVLAIAPYPGLKNLMMKLKDEEPDWDLDVKVGDLREGVKLAEQAESEGFDLIISRGGTARMIRESVSLPVIDIPITGYDMLRVLTLVKDYKGKTAIVGFPNIIEAATTVRDLLGLRIQSYTIRQPEEVRDLLIRLRREAIEVILGDVVTVQAAAETGLHGVLITSGKEAVLDAFHRAKETYQLIQAQKAQIRLYQKVWDQDDRGLLILNSSREVVYANPRIRTWLGLEGKKRDEIADLFETHPELRNLTGQGMLVLSSGQTLNVHLLESFQHRVLIFREAGSDQPKIRSRRQNLATFSRVTGQSEQIRETVRCARSLSQSNQPIWIAGEAGTGKETLAQAVHTESGRQGPFVILDGEQLSEASRSEINGAWDLAKKGTLYCKQAERLPSAMIGELLDRWKSPETDKPRLIFSSTTPPLENPSSFVILSLPPLRERTEDLEDLCRLWIADCNSKYGKQIVGLEPALLQLFKEESWPGNLNQLAETLDALVREAQGPHITLDEGKKQLNRTQSLQRRVSKRDDWLKGTLAEIEEKIIRHVLEEEGNNQTKAAKRLGINRTTLWRKLNR</sequence>
<dbReference type="RefSeq" id="WP_009708918.1">
    <property type="nucleotide sequence ID" value="NZ_CP048103.1"/>
</dbReference>
<evidence type="ECO:0000256" key="4">
    <source>
        <dbReference type="ARBA" id="ARBA00023163"/>
    </source>
</evidence>
<dbReference type="PANTHER" id="PTHR32071">
    <property type="entry name" value="TRANSCRIPTIONAL REGULATORY PROTEIN"/>
    <property type="match status" value="1"/>
</dbReference>
<dbReference type="InterPro" id="IPR002197">
    <property type="entry name" value="HTH_Fis"/>
</dbReference>